<feature type="binding site" evidence="5">
    <location>
        <position position="275"/>
    </location>
    <ligand>
        <name>substrate</name>
    </ligand>
</feature>
<keyword evidence="8" id="KW-1185">Reference proteome</keyword>
<feature type="domain" description="NAD-dependent epimerase/dehydratase" evidence="6">
    <location>
        <begin position="12"/>
        <end position="243"/>
    </location>
</feature>
<dbReference type="SUPFAM" id="SSF51735">
    <property type="entry name" value="NAD(P)-binding Rossmann-fold domains"/>
    <property type="match status" value="1"/>
</dbReference>
<feature type="binding site" evidence="5">
    <location>
        <position position="215"/>
    </location>
    <ligand>
        <name>substrate</name>
    </ligand>
</feature>
<dbReference type="PANTHER" id="PTHR43238:SF1">
    <property type="entry name" value="GDP-L-FUCOSE SYNTHASE"/>
    <property type="match status" value="1"/>
</dbReference>
<accession>A0ABT8GG61</accession>
<keyword evidence="2 5" id="KW-0521">NADP</keyword>
<keyword evidence="5" id="KW-0511">Multifunctional enzyme</keyword>
<keyword evidence="4 5" id="KW-0413">Isomerase</keyword>
<comment type="catalytic activity">
    <reaction evidence="5">
        <text>GDP-beta-L-fucose + NADP(+) = GDP-4-dehydro-alpha-D-rhamnose + NADPH + H(+)</text>
        <dbReference type="Rhea" id="RHEA:18885"/>
        <dbReference type="ChEBI" id="CHEBI:15378"/>
        <dbReference type="ChEBI" id="CHEBI:57273"/>
        <dbReference type="ChEBI" id="CHEBI:57783"/>
        <dbReference type="ChEBI" id="CHEBI:57964"/>
        <dbReference type="ChEBI" id="CHEBI:58349"/>
        <dbReference type="EC" id="1.1.1.271"/>
    </reaction>
</comment>
<reference evidence="7" key="1">
    <citation type="submission" date="2023-06" db="EMBL/GenBank/DDBJ databases">
        <title>Egi l300058.</title>
        <authorList>
            <person name="Gao L."/>
            <person name="Fang B.-Z."/>
            <person name="Li W.-J."/>
        </authorList>
    </citation>
    <scope>NUCLEOTIDE SEQUENCE</scope>
    <source>
        <strain evidence="7">EGI L300058</strain>
    </source>
</reference>
<evidence type="ECO:0000256" key="5">
    <source>
        <dbReference type="HAMAP-Rule" id="MF_00956"/>
    </source>
</evidence>
<feature type="binding site" evidence="5">
    <location>
        <position position="185"/>
    </location>
    <ligand>
        <name>NADP(+)</name>
        <dbReference type="ChEBI" id="CHEBI:58349"/>
    </ligand>
</feature>
<feature type="binding site" evidence="5">
    <location>
        <begin position="111"/>
        <end position="114"/>
    </location>
    <ligand>
        <name>NADP(+)</name>
        <dbReference type="ChEBI" id="CHEBI:58349"/>
    </ligand>
</feature>
<protein>
    <recommendedName>
        <fullName evidence="5">GDP-L-fucose synthase</fullName>
        <ecNumber evidence="5">1.1.1.271</ecNumber>
    </recommendedName>
    <alternativeName>
        <fullName evidence="5">GDP-4-keto-6-deoxy-D-mannose-3,5-epimerase-4-reductase</fullName>
    </alternativeName>
</protein>
<comment type="similarity">
    <text evidence="1 5">Belongs to the NAD(P)-dependent epimerase/dehydratase family. Fucose synthase subfamily.</text>
</comment>
<feature type="active site" description="Proton donor/acceptor" evidence="5">
    <location>
        <position position="142"/>
    </location>
</feature>
<gene>
    <name evidence="5" type="primary">fcl</name>
    <name evidence="7" type="ORF">QQX02_05805</name>
</gene>
<evidence type="ECO:0000256" key="3">
    <source>
        <dbReference type="ARBA" id="ARBA00023002"/>
    </source>
</evidence>
<keyword evidence="3 5" id="KW-0560">Oxidoreductase</keyword>
<feature type="site" description="Important for catalytic activity" evidence="5">
    <location>
        <position position="115"/>
    </location>
</feature>
<evidence type="ECO:0000313" key="8">
    <source>
        <dbReference type="Proteomes" id="UP001172708"/>
    </source>
</evidence>
<proteinExistence type="inferred from homology"/>
<feature type="binding site" evidence="5">
    <location>
        <begin position="169"/>
        <end position="172"/>
    </location>
    <ligand>
        <name>NADP(+)</name>
        <dbReference type="ChEBI" id="CHEBI:58349"/>
    </ligand>
</feature>
<dbReference type="EMBL" id="JAUHQA010000001">
    <property type="protein sequence ID" value="MDN4480434.1"/>
    <property type="molecule type" value="Genomic_DNA"/>
</dbReference>
<evidence type="ECO:0000256" key="2">
    <source>
        <dbReference type="ARBA" id="ARBA00022857"/>
    </source>
</evidence>
<dbReference type="CDD" id="cd05239">
    <property type="entry name" value="GDP_FS_SDR_e"/>
    <property type="match status" value="1"/>
</dbReference>
<organism evidence="7 8">
    <name type="scientific">Demequina muriae</name>
    <dbReference type="NCBI Taxonomy" id="3051664"/>
    <lineage>
        <taxon>Bacteria</taxon>
        <taxon>Bacillati</taxon>
        <taxon>Actinomycetota</taxon>
        <taxon>Actinomycetes</taxon>
        <taxon>Micrococcales</taxon>
        <taxon>Demequinaceae</taxon>
        <taxon>Demequina</taxon>
    </lineage>
</organism>
<comment type="caution">
    <text evidence="7">The sequence shown here is derived from an EMBL/GenBank/DDBJ whole genome shotgun (WGS) entry which is preliminary data.</text>
</comment>
<dbReference type="RefSeq" id="WP_301141828.1">
    <property type="nucleotide sequence ID" value="NZ_JAUHQA010000001.1"/>
</dbReference>
<feature type="binding site" evidence="5">
    <location>
        <position position="208"/>
    </location>
    <ligand>
        <name>substrate</name>
    </ligand>
</feature>
<dbReference type="Gene3D" id="3.40.50.720">
    <property type="entry name" value="NAD(P)-binding Rossmann-like Domain"/>
    <property type="match status" value="1"/>
</dbReference>
<feature type="binding site" evidence="5">
    <location>
        <begin position="16"/>
        <end position="22"/>
    </location>
    <ligand>
        <name>NADP(+)</name>
        <dbReference type="ChEBI" id="CHEBI:58349"/>
    </ligand>
</feature>
<sequence>MRTLTLPRDATIYIAGHRGLAGSALWRGLEARGFSSLVGVPSAEADLRDRQAARRVIEDVRPDVIFLAAARVGGIAANIAAPTDFLSENLQIQANVMDAAAAKGVPKLVFLGSSCIYPRLAPQPLREEYLMTGPLEPTNEAYAVAKIAGIMHVKAVRQQYGLKWISVMPSNLYGPGDNFHPQKSHVVPGMIRRFHEAKVNGVEEVAVWGTGRARRELLFADDFADGTLHALEHFDGSDFINVGSGEDISIADLAALVARVVGYDGTLSQDLSKPDGMPQKLLDTSRMQELGWTSSTSLEQGLRQTYEWFLSEVAAHE</sequence>
<evidence type="ECO:0000259" key="6">
    <source>
        <dbReference type="Pfam" id="PF01370"/>
    </source>
</evidence>
<feature type="site" description="Important for catalytic activity" evidence="5">
    <location>
        <position position="113"/>
    </location>
</feature>
<dbReference type="Pfam" id="PF01370">
    <property type="entry name" value="Epimerase"/>
    <property type="match status" value="1"/>
</dbReference>
<feature type="binding site" evidence="5">
    <location>
        <position position="193"/>
    </location>
    <ligand>
        <name>substrate</name>
    </ligand>
</feature>
<dbReference type="HAMAP" id="MF_00956">
    <property type="entry name" value="GDP_fucose_synth"/>
    <property type="match status" value="1"/>
</dbReference>
<evidence type="ECO:0000256" key="1">
    <source>
        <dbReference type="ARBA" id="ARBA00005959"/>
    </source>
</evidence>
<dbReference type="Gene3D" id="3.90.25.10">
    <property type="entry name" value="UDP-galactose 4-epimerase, domain 1"/>
    <property type="match status" value="1"/>
</dbReference>
<dbReference type="InterPro" id="IPR028614">
    <property type="entry name" value="GDP_fucose/colitose_synth"/>
</dbReference>
<comment type="pathway">
    <text evidence="5">Nucleotide-sugar biosynthesis; GDP-L-fucose biosynthesis via de novo pathway; GDP-L-fucose from GDP-alpha-D-mannose: step 2/2.</text>
</comment>
<dbReference type="InterPro" id="IPR001509">
    <property type="entry name" value="Epimerase_deHydtase"/>
</dbReference>
<dbReference type="EC" id="1.1.1.271" evidence="5"/>
<dbReference type="Proteomes" id="UP001172708">
    <property type="component" value="Unassembled WGS sequence"/>
</dbReference>
<evidence type="ECO:0000313" key="7">
    <source>
        <dbReference type="EMBL" id="MDN4480434.1"/>
    </source>
</evidence>
<dbReference type="InterPro" id="IPR036291">
    <property type="entry name" value="NAD(P)-bd_dom_sf"/>
</dbReference>
<dbReference type="PANTHER" id="PTHR43238">
    <property type="entry name" value="GDP-L-FUCOSE SYNTHASE"/>
    <property type="match status" value="1"/>
</dbReference>
<evidence type="ECO:0000256" key="4">
    <source>
        <dbReference type="ARBA" id="ARBA00023235"/>
    </source>
</evidence>
<comment type="function">
    <text evidence="5">Catalyzes the two-step NADP-dependent conversion of GDP-4-dehydro-6-deoxy-D-mannose to GDP-fucose, involving an epimerase and a reductase reaction.</text>
</comment>
<name>A0ABT8GG61_9MICO</name>
<feature type="binding site" evidence="5">
    <location>
        <position position="146"/>
    </location>
    <ligand>
        <name>NADP(+)</name>
        <dbReference type="ChEBI" id="CHEBI:58349"/>
    </ligand>
</feature>